<organism evidence="4 5">
    <name type="scientific">Silvimonas terrae</name>
    <dbReference type="NCBI Taxonomy" id="300266"/>
    <lineage>
        <taxon>Bacteria</taxon>
        <taxon>Pseudomonadati</taxon>
        <taxon>Pseudomonadota</taxon>
        <taxon>Betaproteobacteria</taxon>
        <taxon>Neisseriales</taxon>
        <taxon>Chitinibacteraceae</taxon>
        <taxon>Silvimonas</taxon>
    </lineage>
</organism>
<accession>A0A840RE44</accession>
<evidence type="ECO:0000313" key="5">
    <source>
        <dbReference type="Proteomes" id="UP000543030"/>
    </source>
</evidence>
<keyword evidence="5" id="KW-1185">Reference proteome</keyword>
<feature type="region of interest" description="Disordered" evidence="1">
    <location>
        <begin position="113"/>
        <end position="133"/>
    </location>
</feature>
<feature type="region of interest" description="Disordered" evidence="1">
    <location>
        <begin position="52"/>
        <end position="95"/>
    </location>
</feature>
<dbReference type="Proteomes" id="UP000543030">
    <property type="component" value="Unassembled WGS sequence"/>
</dbReference>
<evidence type="ECO:0000259" key="3">
    <source>
        <dbReference type="Pfam" id="PF13511"/>
    </source>
</evidence>
<evidence type="ECO:0000313" key="4">
    <source>
        <dbReference type="EMBL" id="MBB5191779.1"/>
    </source>
</evidence>
<feature type="chain" id="PRO_5032833630" description="DUF4124 domain-containing protein" evidence="2">
    <location>
        <begin position="25"/>
        <end position="161"/>
    </location>
</feature>
<protein>
    <recommendedName>
        <fullName evidence="3">DUF4124 domain-containing protein</fullName>
    </recommendedName>
</protein>
<evidence type="ECO:0000256" key="1">
    <source>
        <dbReference type="SAM" id="MobiDB-lite"/>
    </source>
</evidence>
<reference evidence="4 5" key="1">
    <citation type="submission" date="2020-08" db="EMBL/GenBank/DDBJ databases">
        <title>Genomic Encyclopedia of Type Strains, Phase IV (KMG-IV): sequencing the most valuable type-strain genomes for metagenomic binning, comparative biology and taxonomic classification.</title>
        <authorList>
            <person name="Goeker M."/>
        </authorList>
    </citation>
    <scope>NUCLEOTIDE SEQUENCE [LARGE SCALE GENOMIC DNA]</scope>
    <source>
        <strain evidence="4 5">DSM 18233</strain>
    </source>
</reference>
<dbReference type="Pfam" id="PF13511">
    <property type="entry name" value="DUF4124"/>
    <property type="match status" value="1"/>
</dbReference>
<dbReference type="EMBL" id="JACHHN010000004">
    <property type="protein sequence ID" value="MBB5191779.1"/>
    <property type="molecule type" value="Genomic_DNA"/>
</dbReference>
<name>A0A840RE44_9NEIS</name>
<sequence>MSRLSFFRFAAITALVVAAWPAHADIYKSVDSDGRVTFSNIPMKGAIRVYTDPIPMGSKSRGKSSTGGSNVAAPSPANFPRVDAATQKSRDTNRKQILNDELATEQQALTDARKALADAQSSAEAQTNPQKYQERVARLRDNATLHEKNVAALQQEMARDR</sequence>
<feature type="compositionally biased region" description="Polar residues" evidence="1">
    <location>
        <begin position="119"/>
        <end position="131"/>
    </location>
</feature>
<dbReference type="InterPro" id="IPR025392">
    <property type="entry name" value="DUF4124"/>
</dbReference>
<evidence type="ECO:0000256" key="2">
    <source>
        <dbReference type="SAM" id="SignalP"/>
    </source>
</evidence>
<comment type="caution">
    <text evidence="4">The sequence shown here is derived from an EMBL/GenBank/DDBJ whole genome shotgun (WGS) entry which is preliminary data.</text>
</comment>
<feature type="domain" description="DUF4124" evidence="3">
    <location>
        <begin position="14"/>
        <end position="55"/>
    </location>
</feature>
<keyword evidence="2" id="KW-0732">Signal</keyword>
<gene>
    <name evidence="4" type="ORF">HNQ50_002509</name>
</gene>
<dbReference type="AlphaFoldDB" id="A0A840RE44"/>
<feature type="signal peptide" evidence="2">
    <location>
        <begin position="1"/>
        <end position="24"/>
    </location>
</feature>
<feature type="compositionally biased region" description="Low complexity" evidence="1">
    <location>
        <begin position="57"/>
        <end position="69"/>
    </location>
</feature>
<dbReference type="RefSeq" id="WP_184101100.1">
    <property type="nucleotide sequence ID" value="NZ_JACHHN010000004.1"/>
</dbReference>
<proteinExistence type="predicted"/>